<feature type="region of interest" description="Disordered" evidence="1">
    <location>
        <begin position="172"/>
        <end position="201"/>
    </location>
</feature>
<reference evidence="2" key="2">
    <citation type="submission" date="2022-03" db="EMBL/GenBank/DDBJ databases">
        <title>Draft title - Genomic analysis of global carrot germplasm unveils the trajectory of domestication and the origin of high carotenoid orange carrot.</title>
        <authorList>
            <person name="Iorizzo M."/>
            <person name="Ellison S."/>
            <person name="Senalik D."/>
            <person name="Macko-Podgorni A."/>
            <person name="Grzebelus D."/>
            <person name="Bostan H."/>
            <person name="Rolling W."/>
            <person name="Curaba J."/>
            <person name="Simon P."/>
        </authorList>
    </citation>
    <scope>NUCLEOTIDE SEQUENCE</scope>
    <source>
        <tissue evidence="2">Leaf</tissue>
    </source>
</reference>
<name>A0A165A3M6_DAUCS</name>
<dbReference type="Proteomes" id="UP000077755">
    <property type="component" value="Chromosome 4"/>
</dbReference>
<dbReference type="AlphaFoldDB" id="A0A165A3M6"/>
<sequence length="319" mass="35566">MRCKKHLSDCSSVAGVCASCLRERLLTIIEKQSGYEDELLVEPQTEDEHRKADAIYERVTFPRSVSPYVSRRKSDNTAVWPHVPLSGTPEIGANGMITKGERRSRDSRAGFSSLSNLFRSKTSKFVTESNSDFGGETRAKKSNFINSTMTEAQQTKSPSSWFMKTSKFVTEHNSDFGSETRPRKSNSMNSTMTEAQQTKPPSSWFKKLFISEKKRNSDIISTSFPQEYECSGQTCPRSTPMQATPQRRKQNQGLSFCLSPLVRARPSRSWNPKGGLPETVIQSGDMKGSPGRPGLSVAASSGANRSRKLANFGRFRANY</sequence>
<feature type="region of interest" description="Disordered" evidence="1">
    <location>
        <begin position="267"/>
        <end position="303"/>
    </location>
</feature>
<feature type="compositionally biased region" description="Polar residues" evidence="1">
    <location>
        <begin position="185"/>
        <end position="201"/>
    </location>
</feature>
<keyword evidence="3" id="KW-1185">Reference proteome</keyword>
<dbReference type="OrthoDB" id="688025at2759"/>
<dbReference type="PANTHER" id="PTHR35486">
    <property type="entry name" value="EXPRESSED PROTEIN"/>
    <property type="match status" value="1"/>
</dbReference>
<feature type="compositionally biased region" description="Basic and acidic residues" evidence="1">
    <location>
        <begin position="172"/>
        <end position="182"/>
    </location>
</feature>
<proteinExistence type="predicted"/>
<protein>
    <submittedName>
        <fullName evidence="2">Uncharacterized protein</fullName>
    </submittedName>
</protein>
<organism evidence="2 3">
    <name type="scientific">Daucus carota subsp. sativus</name>
    <name type="common">Carrot</name>
    <dbReference type="NCBI Taxonomy" id="79200"/>
    <lineage>
        <taxon>Eukaryota</taxon>
        <taxon>Viridiplantae</taxon>
        <taxon>Streptophyta</taxon>
        <taxon>Embryophyta</taxon>
        <taxon>Tracheophyta</taxon>
        <taxon>Spermatophyta</taxon>
        <taxon>Magnoliopsida</taxon>
        <taxon>eudicotyledons</taxon>
        <taxon>Gunneridae</taxon>
        <taxon>Pentapetalae</taxon>
        <taxon>asterids</taxon>
        <taxon>campanulids</taxon>
        <taxon>Apiales</taxon>
        <taxon>Apiaceae</taxon>
        <taxon>Apioideae</taxon>
        <taxon>Scandiceae</taxon>
        <taxon>Daucinae</taxon>
        <taxon>Daucus</taxon>
        <taxon>Daucus sect. Daucus</taxon>
    </lineage>
</organism>
<dbReference type="EMBL" id="CP093346">
    <property type="protein sequence ID" value="WOG95601.1"/>
    <property type="molecule type" value="Genomic_DNA"/>
</dbReference>
<feature type="region of interest" description="Disordered" evidence="1">
    <location>
        <begin position="232"/>
        <end position="252"/>
    </location>
</feature>
<evidence type="ECO:0000313" key="2">
    <source>
        <dbReference type="EMBL" id="WOG95601.1"/>
    </source>
</evidence>
<evidence type="ECO:0000256" key="1">
    <source>
        <dbReference type="SAM" id="MobiDB-lite"/>
    </source>
</evidence>
<dbReference type="KEGG" id="dcr:108218018"/>
<dbReference type="PANTHER" id="PTHR35486:SF1">
    <property type="entry name" value="OS02G0689500 PROTEIN"/>
    <property type="match status" value="1"/>
</dbReference>
<gene>
    <name evidence="2" type="ORF">DCAR_0414926</name>
</gene>
<evidence type="ECO:0000313" key="3">
    <source>
        <dbReference type="Proteomes" id="UP000077755"/>
    </source>
</evidence>
<dbReference type="Gramene" id="KZM96861">
    <property type="protein sequence ID" value="KZM96861"/>
    <property type="gene ID" value="DCAR_015777"/>
</dbReference>
<reference evidence="2" key="1">
    <citation type="journal article" date="2016" name="Nat. Genet.">
        <title>A high-quality carrot genome assembly provides new insights into carotenoid accumulation and asterid genome evolution.</title>
        <authorList>
            <person name="Iorizzo M."/>
            <person name="Ellison S."/>
            <person name="Senalik D."/>
            <person name="Zeng P."/>
            <person name="Satapoomin P."/>
            <person name="Huang J."/>
            <person name="Bowman M."/>
            <person name="Iovene M."/>
            <person name="Sanseverino W."/>
            <person name="Cavagnaro P."/>
            <person name="Yildiz M."/>
            <person name="Macko-Podgorni A."/>
            <person name="Moranska E."/>
            <person name="Grzebelus E."/>
            <person name="Grzebelus D."/>
            <person name="Ashrafi H."/>
            <person name="Zheng Z."/>
            <person name="Cheng S."/>
            <person name="Spooner D."/>
            <person name="Van Deynze A."/>
            <person name="Simon P."/>
        </authorList>
    </citation>
    <scope>NUCLEOTIDE SEQUENCE</scope>
    <source>
        <tissue evidence="2">Leaf</tissue>
    </source>
</reference>
<feature type="compositionally biased region" description="Polar residues" evidence="1">
    <location>
        <begin position="232"/>
        <end position="245"/>
    </location>
</feature>
<accession>A0A165A3M6</accession>
<dbReference type="OMA" id="CKRHAVD"/>